<organism evidence="1 2">
    <name type="scientific">Aminithiophilus ramosus</name>
    <dbReference type="NCBI Taxonomy" id="3029084"/>
    <lineage>
        <taxon>Bacteria</taxon>
        <taxon>Thermotogati</taxon>
        <taxon>Synergistota</taxon>
        <taxon>Synergistia</taxon>
        <taxon>Synergistales</taxon>
        <taxon>Aminithiophilaceae</taxon>
        <taxon>Aminithiophilus</taxon>
    </lineage>
</organism>
<evidence type="ECO:0000313" key="2">
    <source>
        <dbReference type="Proteomes" id="UP000671879"/>
    </source>
</evidence>
<dbReference type="SUPFAM" id="SSF55961">
    <property type="entry name" value="Bet v1-like"/>
    <property type="match status" value="1"/>
</dbReference>
<protein>
    <submittedName>
        <fullName evidence="1">SRPBCC family protein</fullName>
    </submittedName>
</protein>
<dbReference type="PANTHER" id="PTHR39332:SF7">
    <property type="entry name" value="SRPBCC FAMILY PROTEIN"/>
    <property type="match status" value="1"/>
</dbReference>
<dbReference type="KEGG" id="aram:KAR29_11960"/>
<proteinExistence type="predicted"/>
<sequence length="143" mass="16052">MADLFESAVLKAPVERVWDVVRDYNAISVWHPMIRSSRLEGIGVGSVRHITFNDGKAASERLLALADDERLLRYAFIDSPMAVTDYRAAMALFPVTATGETFLVWSGSYDDTNLARRRENEAIFREIFRSGLEGLARHCEGKG</sequence>
<name>A0A9Q7AHI2_9BACT</name>
<dbReference type="PANTHER" id="PTHR39332">
    <property type="entry name" value="BLL4707 PROTEIN"/>
    <property type="match status" value="1"/>
</dbReference>
<dbReference type="AlphaFoldDB" id="A0A9Q7AHI2"/>
<gene>
    <name evidence="1" type="ORF">KAR29_11960</name>
</gene>
<accession>A0A9Q7AHI2</accession>
<dbReference type="InterPro" id="IPR019587">
    <property type="entry name" value="Polyketide_cyclase/dehydratase"/>
</dbReference>
<dbReference type="EMBL" id="CP072943">
    <property type="protein sequence ID" value="QTX32015.1"/>
    <property type="molecule type" value="Genomic_DNA"/>
</dbReference>
<dbReference type="Gene3D" id="3.30.530.20">
    <property type="match status" value="1"/>
</dbReference>
<dbReference type="CDD" id="cd07821">
    <property type="entry name" value="PYR_PYL_RCAR_like"/>
    <property type="match status" value="1"/>
</dbReference>
<keyword evidence="2" id="KW-1185">Reference proteome</keyword>
<dbReference type="Pfam" id="PF10604">
    <property type="entry name" value="Polyketide_cyc2"/>
    <property type="match status" value="1"/>
</dbReference>
<dbReference type="InterPro" id="IPR023393">
    <property type="entry name" value="START-like_dom_sf"/>
</dbReference>
<evidence type="ECO:0000313" key="1">
    <source>
        <dbReference type="EMBL" id="QTX32015.1"/>
    </source>
</evidence>
<dbReference type="Proteomes" id="UP000671879">
    <property type="component" value="Chromosome"/>
</dbReference>
<dbReference type="RefSeq" id="WP_274373218.1">
    <property type="nucleotide sequence ID" value="NZ_CP072943.1"/>
</dbReference>
<reference evidence="2" key="1">
    <citation type="submission" date="2021-04" db="EMBL/GenBank/DDBJ databases">
        <title>A novel Synergistetes isolate from a pyrite-forming mixed culture.</title>
        <authorList>
            <person name="Bunk B."/>
            <person name="Sproer C."/>
            <person name="Spring S."/>
            <person name="Pester M."/>
        </authorList>
    </citation>
    <scope>NUCLEOTIDE SEQUENCE [LARGE SCALE GENOMIC DNA]</scope>
    <source>
        <strain evidence="2">J.5.4.2-T.3.5.2</strain>
    </source>
</reference>